<feature type="domain" description="Thiolase C-terminal" evidence="7">
    <location>
        <begin position="272"/>
        <end position="393"/>
    </location>
</feature>
<proteinExistence type="inferred from homology"/>
<evidence type="ECO:0000256" key="4">
    <source>
        <dbReference type="PIRSR" id="PIRSR000429-1"/>
    </source>
</evidence>
<evidence type="ECO:0000256" key="5">
    <source>
        <dbReference type="RuleBase" id="RU003557"/>
    </source>
</evidence>
<dbReference type="SUPFAM" id="SSF53901">
    <property type="entry name" value="Thiolase-like"/>
    <property type="match status" value="2"/>
</dbReference>
<dbReference type="PANTHER" id="PTHR43365:SF1">
    <property type="entry name" value="ACETYL-COA C-ACYLTRANSFERASE"/>
    <property type="match status" value="1"/>
</dbReference>
<evidence type="ECO:0000313" key="8">
    <source>
        <dbReference type="EMBL" id="QPS81529.1"/>
    </source>
</evidence>
<dbReference type="NCBIfam" id="NF005077">
    <property type="entry name" value="PRK06504.1"/>
    <property type="match status" value="1"/>
</dbReference>
<dbReference type="Proteomes" id="UP000595064">
    <property type="component" value="Chromosome"/>
</dbReference>
<dbReference type="Pfam" id="PF02803">
    <property type="entry name" value="Thiolase_C"/>
    <property type="match status" value="1"/>
</dbReference>
<dbReference type="EMBL" id="CP065748">
    <property type="protein sequence ID" value="QPS81529.1"/>
    <property type="molecule type" value="Genomic_DNA"/>
</dbReference>
<dbReference type="GO" id="GO:0003988">
    <property type="term" value="F:acetyl-CoA C-acyltransferase activity"/>
    <property type="evidence" value="ECO:0007669"/>
    <property type="project" value="UniProtKB-ARBA"/>
</dbReference>
<reference evidence="8 9" key="1">
    <citation type="submission" date="2020-12" db="EMBL/GenBank/DDBJ databases">
        <title>FDA dAtabase for Regulatory Grade micrObial Sequences (FDA-ARGOS): Supporting development and validation of Infectious Disease Dx tests.</title>
        <authorList>
            <person name="Sproer C."/>
            <person name="Gronow S."/>
            <person name="Severitt S."/>
            <person name="Schroder I."/>
            <person name="Tallon L."/>
            <person name="Sadzewicz L."/>
            <person name="Zhao X."/>
            <person name="Boylan J."/>
            <person name="Ott S."/>
            <person name="Bowen H."/>
            <person name="Vavikolanu K."/>
            <person name="Mehta A."/>
            <person name="Aluvathingal J."/>
            <person name="Nadendla S."/>
            <person name="Lowell S."/>
            <person name="Myers T."/>
            <person name="Yan Y."/>
            <person name="Sichtig H."/>
        </authorList>
    </citation>
    <scope>NUCLEOTIDE SEQUENCE [LARGE SCALE GENOMIC DNA]</scope>
    <source>
        <strain evidence="8 9">FDAARGOS_890</strain>
    </source>
</reference>
<accession>A0A7T3DEP9</accession>
<evidence type="ECO:0000256" key="1">
    <source>
        <dbReference type="ARBA" id="ARBA00010982"/>
    </source>
</evidence>
<feature type="active site" description="Acyl-thioester intermediate" evidence="4">
    <location>
        <position position="89"/>
    </location>
</feature>
<organism evidence="8 9">
    <name type="scientific">Delftia lacustris</name>
    <dbReference type="NCBI Taxonomy" id="558537"/>
    <lineage>
        <taxon>Bacteria</taxon>
        <taxon>Pseudomonadati</taxon>
        <taxon>Pseudomonadota</taxon>
        <taxon>Betaproteobacteria</taxon>
        <taxon>Burkholderiales</taxon>
        <taxon>Comamonadaceae</taxon>
        <taxon>Delftia</taxon>
    </lineage>
</organism>
<dbReference type="InterPro" id="IPR016039">
    <property type="entry name" value="Thiolase-like"/>
</dbReference>
<dbReference type="Pfam" id="PF00108">
    <property type="entry name" value="Thiolase_N"/>
    <property type="match status" value="1"/>
</dbReference>
<dbReference type="Gene3D" id="3.40.47.10">
    <property type="match status" value="2"/>
</dbReference>
<dbReference type="InterPro" id="IPR002155">
    <property type="entry name" value="Thiolase"/>
</dbReference>
<evidence type="ECO:0000256" key="3">
    <source>
        <dbReference type="ARBA" id="ARBA00023315"/>
    </source>
</evidence>
<keyword evidence="9" id="KW-1185">Reference proteome</keyword>
<gene>
    <name evidence="8" type="ORF">I6G47_00065</name>
</gene>
<protein>
    <submittedName>
        <fullName evidence="8">Acetyl-CoA C-acetyltransferase</fullName>
    </submittedName>
</protein>
<evidence type="ECO:0000259" key="7">
    <source>
        <dbReference type="Pfam" id="PF02803"/>
    </source>
</evidence>
<feature type="active site" description="Proton acceptor" evidence="4">
    <location>
        <position position="380"/>
    </location>
</feature>
<dbReference type="RefSeq" id="WP_016451397.1">
    <property type="nucleotide sequence ID" value="NZ_AP025556.1"/>
</dbReference>
<keyword evidence="3 5" id="KW-0012">Acyltransferase</keyword>
<keyword evidence="2 5" id="KW-0808">Transferase</keyword>
<feature type="active site" description="Proton acceptor" evidence="4">
    <location>
        <position position="350"/>
    </location>
</feature>
<dbReference type="InterPro" id="IPR020616">
    <property type="entry name" value="Thiolase_N"/>
</dbReference>
<dbReference type="PANTHER" id="PTHR43365">
    <property type="entry name" value="BLR7806 PROTEIN"/>
    <property type="match status" value="1"/>
</dbReference>
<sequence length="394" mass="40987">MAQAYIVAATRTAGGKRGGKLSGWHPADLAAQVLDELVRRSQADPAQVEDVIMGCVSQVGQQATNVARNAVLASSLPESVPGTTVDRQCGSSQQALHFAAQAVMSGSMDMVIAAGVESMSRVPMGTPNALPAKSGLGVYMSPAMQQRYPGVEFSQFMGAEMMAGKYGLAKDQLDAYALQSHERAVQAAREGRFDREILAVQARSAEGGAEGEGQPHTVDEGIRFNATLEGIAGVKTIREGGCVTAATASQICDGASGVMVVSERGLKALGVQPLARIHHMSLLGHDPVIMLEAPIPATQAALKKAGMRISDIDLYEVNEAFAPVPLAWLQATGADPARLNVNGGAIALGHPLGASGTKLMATLIHALHARGGRYGLQTMCEGGGMANVTIIERL</sequence>
<name>A0A7T3DEP9_9BURK</name>
<dbReference type="PROSITE" id="PS00737">
    <property type="entry name" value="THIOLASE_2"/>
    <property type="match status" value="1"/>
</dbReference>
<dbReference type="AlphaFoldDB" id="A0A7T3DEP9"/>
<dbReference type="InterPro" id="IPR020617">
    <property type="entry name" value="Thiolase_C"/>
</dbReference>
<dbReference type="KEGG" id="dla:I6G47_00065"/>
<comment type="similarity">
    <text evidence="1 5">Belongs to the thiolase-like superfamily. Thiolase family.</text>
</comment>
<dbReference type="PIRSF" id="PIRSF000429">
    <property type="entry name" value="Ac-CoA_Ac_transf"/>
    <property type="match status" value="1"/>
</dbReference>
<dbReference type="CDD" id="cd00751">
    <property type="entry name" value="thiolase"/>
    <property type="match status" value="1"/>
</dbReference>
<evidence type="ECO:0000259" key="6">
    <source>
        <dbReference type="Pfam" id="PF00108"/>
    </source>
</evidence>
<dbReference type="NCBIfam" id="TIGR01930">
    <property type="entry name" value="AcCoA-C-Actrans"/>
    <property type="match status" value="1"/>
</dbReference>
<evidence type="ECO:0000313" key="9">
    <source>
        <dbReference type="Proteomes" id="UP000595064"/>
    </source>
</evidence>
<evidence type="ECO:0000256" key="2">
    <source>
        <dbReference type="ARBA" id="ARBA00022679"/>
    </source>
</evidence>
<dbReference type="InterPro" id="IPR020613">
    <property type="entry name" value="Thiolase_CS"/>
</dbReference>
<feature type="domain" description="Thiolase N-terminal" evidence="6">
    <location>
        <begin position="5"/>
        <end position="263"/>
    </location>
</feature>